<organism evidence="4 5">
    <name type="scientific">Clarias magur</name>
    <name type="common">Asian catfish</name>
    <name type="synonym">Macropteronotus magur</name>
    <dbReference type="NCBI Taxonomy" id="1594786"/>
    <lineage>
        <taxon>Eukaryota</taxon>
        <taxon>Metazoa</taxon>
        <taxon>Chordata</taxon>
        <taxon>Craniata</taxon>
        <taxon>Vertebrata</taxon>
        <taxon>Euteleostomi</taxon>
        <taxon>Actinopterygii</taxon>
        <taxon>Neopterygii</taxon>
        <taxon>Teleostei</taxon>
        <taxon>Ostariophysi</taxon>
        <taxon>Siluriformes</taxon>
        <taxon>Clariidae</taxon>
        <taxon>Clarias</taxon>
    </lineage>
</organism>
<dbReference type="OrthoDB" id="6151406at2759"/>
<dbReference type="GO" id="GO:0006955">
    <property type="term" value="P:immune response"/>
    <property type="evidence" value="ECO:0007669"/>
    <property type="project" value="TreeGrafter"/>
</dbReference>
<dbReference type="InterPro" id="IPR013783">
    <property type="entry name" value="Ig-like_fold"/>
</dbReference>
<dbReference type="GO" id="GO:0009897">
    <property type="term" value="C:external side of plasma membrane"/>
    <property type="evidence" value="ECO:0007669"/>
    <property type="project" value="TreeGrafter"/>
</dbReference>
<evidence type="ECO:0000313" key="4">
    <source>
        <dbReference type="EMBL" id="KAF5890609.1"/>
    </source>
</evidence>
<protein>
    <submittedName>
        <fullName evidence="4">Fc receptor-like protein 5 isoform X1</fullName>
    </submittedName>
</protein>
<feature type="domain" description="Ig-like" evidence="3">
    <location>
        <begin position="14"/>
        <end position="95"/>
    </location>
</feature>
<dbReference type="SUPFAM" id="SSF48726">
    <property type="entry name" value="Immunoglobulin"/>
    <property type="match status" value="1"/>
</dbReference>
<evidence type="ECO:0000313" key="5">
    <source>
        <dbReference type="Proteomes" id="UP000727407"/>
    </source>
</evidence>
<evidence type="ECO:0000256" key="1">
    <source>
        <dbReference type="ARBA" id="ARBA00022729"/>
    </source>
</evidence>
<comment type="caution">
    <text evidence="4">The sequence shown here is derived from an EMBL/GenBank/DDBJ whole genome shotgun (WGS) entry which is preliminary data.</text>
</comment>
<dbReference type="PANTHER" id="PTHR11481">
    <property type="entry name" value="IMMUNOGLOBULIN FC RECEPTOR"/>
    <property type="match status" value="1"/>
</dbReference>
<feature type="non-terminal residue" evidence="4">
    <location>
        <position position="95"/>
    </location>
</feature>
<dbReference type="PANTHER" id="PTHR11481:SF112">
    <property type="entry name" value="FC RECEPTOR-LIKE PROTEIN 4-RELATED"/>
    <property type="match status" value="1"/>
</dbReference>
<dbReference type="EMBL" id="QNUK01000667">
    <property type="protein sequence ID" value="KAF5890609.1"/>
    <property type="molecule type" value="Genomic_DNA"/>
</dbReference>
<accession>A0A8J4WRR9</accession>
<keyword evidence="4" id="KW-0675">Receptor</keyword>
<proteinExistence type="predicted"/>
<dbReference type="InterPro" id="IPR007110">
    <property type="entry name" value="Ig-like_dom"/>
</dbReference>
<dbReference type="GO" id="GO:0004888">
    <property type="term" value="F:transmembrane signaling receptor activity"/>
    <property type="evidence" value="ECO:0007669"/>
    <property type="project" value="TreeGrafter"/>
</dbReference>
<name>A0A8J4WRR9_CLAMG</name>
<evidence type="ECO:0000259" key="3">
    <source>
        <dbReference type="PROSITE" id="PS50835"/>
    </source>
</evidence>
<sequence>LVSLALAPHAQGRPEAVVSITPDTHVFVGEWVTLRCVIQGGGDTHRSYSWYKNGKLQQRGDSLSFWVDANSDRGDYTCREYYTRLQSAAVRLTVS</sequence>
<dbReference type="PROSITE" id="PS50835">
    <property type="entry name" value="IG_LIKE"/>
    <property type="match status" value="1"/>
</dbReference>
<keyword evidence="5" id="KW-1185">Reference proteome</keyword>
<feature type="non-terminal residue" evidence="4">
    <location>
        <position position="1"/>
    </location>
</feature>
<reference evidence="4" key="1">
    <citation type="submission" date="2020-07" db="EMBL/GenBank/DDBJ databases">
        <title>Clarias magur genome sequencing, assembly and annotation.</title>
        <authorList>
            <person name="Kushwaha B."/>
            <person name="Kumar R."/>
            <person name="Das P."/>
            <person name="Joshi C.G."/>
            <person name="Kumar D."/>
            <person name="Nagpure N.S."/>
            <person name="Pandey M."/>
            <person name="Agarwal S."/>
            <person name="Srivastava S."/>
            <person name="Singh M."/>
            <person name="Sahoo L."/>
            <person name="Jayasankar P."/>
            <person name="Meher P.K."/>
            <person name="Koringa P.G."/>
            <person name="Iquebal M.A."/>
            <person name="Das S.P."/>
            <person name="Bit A."/>
            <person name="Patnaik S."/>
            <person name="Patel N."/>
            <person name="Shah T.M."/>
            <person name="Hinsu A."/>
            <person name="Jena J.K."/>
        </authorList>
    </citation>
    <scope>NUCLEOTIDE SEQUENCE</scope>
    <source>
        <strain evidence="4">CIFAMagur01</strain>
        <tissue evidence="4">Testis</tissue>
    </source>
</reference>
<dbReference type="Gene3D" id="2.60.40.10">
    <property type="entry name" value="Immunoglobulins"/>
    <property type="match status" value="1"/>
</dbReference>
<gene>
    <name evidence="4" type="ORF">DAT39_019687</name>
</gene>
<evidence type="ECO:0000256" key="2">
    <source>
        <dbReference type="ARBA" id="ARBA00023157"/>
    </source>
</evidence>
<dbReference type="GO" id="GO:0007166">
    <property type="term" value="P:cell surface receptor signaling pathway"/>
    <property type="evidence" value="ECO:0007669"/>
    <property type="project" value="TreeGrafter"/>
</dbReference>
<dbReference type="AlphaFoldDB" id="A0A8J4WRR9"/>
<dbReference type="Proteomes" id="UP000727407">
    <property type="component" value="Unassembled WGS sequence"/>
</dbReference>
<dbReference type="Pfam" id="PF13927">
    <property type="entry name" value="Ig_3"/>
    <property type="match status" value="1"/>
</dbReference>
<dbReference type="InterPro" id="IPR036179">
    <property type="entry name" value="Ig-like_dom_sf"/>
</dbReference>
<keyword evidence="1" id="KW-0732">Signal</keyword>
<dbReference type="InterPro" id="IPR050488">
    <property type="entry name" value="Ig_Fc_receptor"/>
</dbReference>
<keyword evidence="2" id="KW-1015">Disulfide bond</keyword>